<gene>
    <name evidence="2" type="ORF">QJS04_geneDACA008464</name>
</gene>
<dbReference type="Proteomes" id="UP001179952">
    <property type="component" value="Unassembled WGS sequence"/>
</dbReference>
<reference evidence="2" key="1">
    <citation type="journal article" date="2023" name="Nat. Commun.">
        <title>Diploid and tetraploid genomes of Acorus and the evolution of monocots.</title>
        <authorList>
            <person name="Ma L."/>
            <person name="Liu K.W."/>
            <person name="Li Z."/>
            <person name="Hsiao Y.Y."/>
            <person name="Qi Y."/>
            <person name="Fu T."/>
            <person name="Tang G.D."/>
            <person name="Zhang D."/>
            <person name="Sun W.H."/>
            <person name="Liu D.K."/>
            <person name="Li Y."/>
            <person name="Chen G.Z."/>
            <person name="Liu X.D."/>
            <person name="Liao X.Y."/>
            <person name="Jiang Y.T."/>
            <person name="Yu X."/>
            <person name="Hao Y."/>
            <person name="Huang J."/>
            <person name="Zhao X.W."/>
            <person name="Ke S."/>
            <person name="Chen Y.Y."/>
            <person name="Wu W.L."/>
            <person name="Hsu J.L."/>
            <person name="Lin Y.F."/>
            <person name="Huang M.D."/>
            <person name="Li C.Y."/>
            <person name="Huang L."/>
            <person name="Wang Z.W."/>
            <person name="Zhao X."/>
            <person name="Zhong W.Y."/>
            <person name="Peng D.H."/>
            <person name="Ahmad S."/>
            <person name="Lan S."/>
            <person name="Zhang J.S."/>
            <person name="Tsai W.C."/>
            <person name="Van de Peer Y."/>
            <person name="Liu Z.J."/>
        </authorList>
    </citation>
    <scope>NUCLEOTIDE SEQUENCE</scope>
    <source>
        <strain evidence="2">SCP</strain>
    </source>
</reference>
<organism evidence="2 3">
    <name type="scientific">Acorus gramineus</name>
    <name type="common">Dwarf sweet flag</name>
    <dbReference type="NCBI Taxonomy" id="55184"/>
    <lineage>
        <taxon>Eukaryota</taxon>
        <taxon>Viridiplantae</taxon>
        <taxon>Streptophyta</taxon>
        <taxon>Embryophyta</taxon>
        <taxon>Tracheophyta</taxon>
        <taxon>Spermatophyta</taxon>
        <taxon>Magnoliopsida</taxon>
        <taxon>Liliopsida</taxon>
        <taxon>Acoraceae</taxon>
        <taxon>Acorus</taxon>
    </lineage>
</organism>
<sequence>MMPSLSKMRPPSSSSFESLYLPIQFELDQERLDGFLIRVLLVQWNALPIRREVGDDIVRFQWWRLLFINAVLQPSFPHHRFGSTDIASMTLDEPPRSRSVDETTRHVTPT</sequence>
<keyword evidence="3" id="KW-1185">Reference proteome</keyword>
<dbReference type="AlphaFoldDB" id="A0AAV9AI72"/>
<feature type="region of interest" description="Disordered" evidence="1">
    <location>
        <begin position="87"/>
        <end position="110"/>
    </location>
</feature>
<dbReference type="EMBL" id="JAUJYN010000009">
    <property type="protein sequence ID" value="KAK1263680.1"/>
    <property type="molecule type" value="Genomic_DNA"/>
</dbReference>
<accession>A0AAV9AI72</accession>
<evidence type="ECO:0000256" key="1">
    <source>
        <dbReference type="SAM" id="MobiDB-lite"/>
    </source>
</evidence>
<reference evidence="2" key="2">
    <citation type="submission" date="2023-06" db="EMBL/GenBank/DDBJ databases">
        <authorList>
            <person name="Ma L."/>
            <person name="Liu K.-W."/>
            <person name="Li Z."/>
            <person name="Hsiao Y.-Y."/>
            <person name="Qi Y."/>
            <person name="Fu T."/>
            <person name="Tang G."/>
            <person name="Zhang D."/>
            <person name="Sun W.-H."/>
            <person name="Liu D.-K."/>
            <person name="Li Y."/>
            <person name="Chen G.-Z."/>
            <person name="Liu X.-D."/>
            <person name="Liao X.-Y."/>
            <person name="Jiang Y.-T."/>
            <person name="Yu X."/>
            <person name="Hao Y."/>
            <person name="Huang J."/>
            <person name="Zhao X.-W."/>
            <person name="Ke S."/>
            <person name="Chen Y.-Y."/>
            <person name="Wu W.-L."/>
            <person name="Hsu J.-L."/>
            <person name="Lin Y.-F."/>
            <person name="Huang M.-D."/>
            <person name="Li C.-Y."/>
            <person name="Huang L."/>
            <person name="Wang Z.-W."/>
            <person name="Zhao X."/>
            <person name="Zhong W.-Y."/>
            <person name="Peng D.-H."/>
            <person name="Ahmad S."/>
            <person name="Lan S."/>
            <person name="Zhang J.-S."/>
            <person name="Tsai W.-C."/>
            <person name="Van De Peer Y."/>
            <person name="Liu Z.-J."/>
        </authorList>
    </citation>
    <scope>NUCLEOTIDE SEQUENCE</scope>
    <source>
        <strain evidence="2">SCP</strain>
        <tissue evidence="2">Leaves</tissue>
    </source>
</reference>
<name>A0AAV9AI72_ACOGR</name>
<feature type="compositionally biased region" description="Basic and acidic residues" evidence="1">
    <location>
        <begin position="93"/>
        <end position="110"/>
    </location>
</feature>
<proteinExistence type="predicted"/>
<comment type="caution">
    <text evidence="2">The sequence shown here is derived from an EMBL/GenBank/DDBJ whole genome shotgun (WGS) entry which is preliminary data.</text>
</comment>
<evidence type="ECO:0000313" key="2">
    <source>
        <dbReference type="EMBL" id="KAK1263680.1"/>
    </source>
</evidence>
<evidence type="ECO:0000313" key="3">
    <source>
        <dbReference type="Proteomes" id="UP001179952"/>
    </source>
</evidence>
<protein>
    <submittedName>
        <fullName evidence="2">Uncharacterized protein</fullName>
    </submittedName>
</protein>